<dbReference type="Proteomes" id="UP000321638">
    <property type="component" value="Unassembled WGS sequence"/>
</dbReference>
<dbReference type="SUPFAM" id="SSF53474">
    <property type="entry name" value="alpha/beta-Hydrolases"/>
    <property type="match status" value="1"/>
</dbReference>
<gene>
    <name evidence="3" type="ORF">FHP25_32955</name>
</gene>
<organism evidence="3 4">
    <name type="scientific">Vineibacter terrae</name>
    <dbReference type="NCBI Taxonomy" id="2586908"/>
    <lineage>
        <taxon>Bacteria</taxon>
        <taxon>Pseudomonadati</taxon>
        <taxon>Pseudomonadota</taxon>
        <taxon>Alphaproteobacteria</taxon>
        <taxon>Hyphomicrobiales</taxon>
        <taxon>Vineibacter</taxon>
    </lineage>
</organism>
<dbReference type="OrthoDB" id="9804723at2"/>
<dbReference type="Gene3D" id="3.40.50.1820">
    <property type="entry name" value="alpha/beta hydrolase"/>
    <property type="match status" value="1"/>
</dbReference>
<sequence length="301" mass="31138">MLDCARTAAAQSDDSAGHRPAFRPIVALVSVGHRHPRDRRGCVSTTEEGRLPAVVFVHGIGGSARIWSPQREAFAAAGLHPVAVDLPGYGARAPVAAMDFDGLASDLEATVARLGLDRPVLIGHSIGGMVAQAALRRRPAGYRSVVLCCTSPAFGNQAGEFQKAFVAARLGPLDAGAAMASLAASMVDGLMGPSPDPAGRAFAIEVMSAVPVPTYRAALQCLVAFDERANLPAIRVPVLCLAGEHDRTAPAPVMERMAAKIPGARFVCLAGVGHLANLEAPAAFDAAVLGFLRDVLSPQTS</sequence>
<dbReference type="EMBL" id="VDUZ01000053">
    <property type="protein sequence ID" value="TXL70829.1"/>
    <property type="molecule type" value="Genomic_DNA"/>
</dbReference>
<dbReference type="InterPro" id="IPR000073">
    <property type="entry name" value="AB_hydrolase_1"/>
</dbReference>
<dbReference type="InterPro" id="IPR050266">
    <property type="entry name" value="AB_hydrolase_sf"/>
</dbReference>
<keyword evidence="1 3" id="KW-0378">Hydrolase</keyword>
<dbReference type="PANTHER" id="PTHR43798:SF31">
    <property type="entry name" value="AB HYDROLASE SUPERFAMILY PROTEIN YCLE"/>
    <property type="match status" value="1"/>
</dbReference>
<dbReference type="InterPro" id="IPR000639">
    <property type="entry name" value="Epox_hydrolase-like"/>
</dbReference>
<dbReference type="PANTHER" id="PTHR43798">
    <property type="entry name" value="MONOACYLGLYCEROL LIPASE"/>
    <property type="match status" value="1"/>
</dbReference>
<evidence type="ECO:0000259" key="2">
    <source>
        <dbReference type="Pfam" id="PF12697"/>
    </source>
</evidence>
<protein>
    <submittedName>
        <fullName evidence="3">Alpha/beta fold hydrolase</fullName>
    </submittedName>
</protein>
<dbReference type="PRINTS" id="PR00412">
    <property type="entry name" value="EPOXHYDRLASE"/>
</dbReference>
<dbReference type="Pfam" id="PF12697">
    <property type="entry name" value="Abhydrolase_6"/>
    <property type="match status" value="1"/>
</dbReference>
<evidence type="ECO:0000313" key="3">
    <source>
        <dbReference type="EMBL" id="TXL70829.1"/>
    </source>
</evidence>
<comment type="caution">
    <text evidence="3">The sequence shown here is derived from an EMBL/GenBank/DDBJ whole genome shotgun (WGS) entry which is preliminary data.</text>
</comment>
<dbReference type="AlphaFoldDB" id="A0A5C8PAL8"/>
<keyword evidence="4" id="KW-1185">Reference proteome</keyword>
<evidence type="ECO:0000256" key="1">
    <source>
        <dbReference type="ARBA" id="ARBA00022801"/>
    </source>
</evidence>
<dbReference type="InterPro" id="IPR029058">
    <property type="entry name" value="AB_hydrolase_fold"/>
</dbReference>
<proteinExistence type="predicted"/>
<evidence type="ECO:0000313" key="4">
    <source>
        <dbReference type="Proteomes" id="UP000321638"/>
    </source>
</evidence>
<feature type="domain" description="AB hydrolase-1" evidence="2">
    <location>
        <begin position="54"/>
        <end position="286"/>
    </location>
</feature>
<dbReference type="GO" id="GO:0016787">
    <property type="term" value="F:hydrolase activity"/>
    <property type="evidence" value="ECO:0007669"/>
    <property type="project" value="UniProtKB-KW"/>
</dbReference>
<accession>A0A5C8PAL8</accession>
<dbReference type="PRINTS" id="PR00111">
    <property type="entry name" value="ABHYDROLASE"/>
</dbReference>
<dbReference type="GO" id="GO:0016020">
    <property type="term" value="C:membrane"/>
    <property type="evidence" value="ECO:0007669"/>
    <property type="project" value="TreeGrafter"/>
</dbReference>
<reference evidence="3 4" key="1">
    <citation type="submission" date="2019-06" db="EMBL/GenBank/DDBJ databases">
        <title>New taxonomy in bacterial strain CC-CFT640, isolated from vineyard.</title>
        <authorList>
            <person name="Lin S.-Y."/>
            <person name="Tsai C.-F."/>
            <person name="Young C.-C."/>
        </authorList>
    </citation>
    <scope>NUCLEOTIDE SEQUENCE [LARGE SCALE GENOMIC DNA]</scope>
    <source>
        <strain evidence="3 4">CC-CFT640</strain>
    </source>
</reference>
<name>A0A5C8PAL8_9HYPH</name>